<dbReference type="EMBL" id="CP041722">
    <property type="protein sequence ID" value="QEX37773.1"/>
    <property type="molecule type" value="Genomic_DNA"/>
</dbReference>
<evidence type="ECO:0000256" key="2">
    <source>
        <dbReference type="ARBA" id="ARBA00023125"/>
    </source>
</evidence>
<keyword evidence="6" id="KW-1185">Reference proteome</keyword>
<dbReference type="SUPFAM" id="SSF56349">
    <property type="entry name" value="DNA breaking-rejoining enzymes"/>
    <property type="match status" value="1"/>
</dbReference>
<comment type="similarity">
    <text evidence="1">Belongs to the 'phage' integrase family.</text>
</comment>
<evidence type="ECO:0000313" key="5">
    <source>
        <dbReference type="EMBL" id="QEX37773.1"/>
    </source>
</evidence>
<dbReference type="InterPro" id="IPR013762">
    <property type="entry name" value="Integrase-like_cat_sf"/>
</dbReference>
<dbReference type="Gene3D" id="1.10.443.10">
    <property type="entry name" value="Intergrase catalytic core"/>
    <property type="match status" value="1"/>
</dbReference>
<gene>
    <name evidence="5" type="ORF">FO454_02115</name>
</gene>
<protein>
    <submittedName>
        <fullName evidence="5">Tyrosine-type recombinase/integrase</fullName>
    </submittedName>
</protein>
<dbReference type="RefSeq" id="WP_070817096.1">
    <property type="nucleotide sequence ID" value="NZ_CP020735.1"/>
</dbReference>
<reference evidence="5 6" key="1">
    <citation type="submission" date="2019-07" db="EMBL/GenBank/DDBJ databases">
        <title>Comparative genome analysis of staphylococcus lugdunensis shows clonal complex-dependent diversity of the putative virulence factor, ess/type vii locus.</title>
        <authorList>
            <person name="Lebeurre J."/>
            <person name="Dahyot S."/>
            <person name="Diene S."/>
            <person name="Paulay A."/>
            <person name="Aubourg M."/>
            <person name="Argemi X."/>
            <person name="Giard J.-C."/>
            <person name="Tournier I."/>
            <person name="Francois P."/>
            <person name="Pestel-Caron M."/>
        </authorList>
    </citation>
    <scope>NUCLEOTIDE SEQUENCE [LARGE SCALE GENOMIC DNA]</scope>
    <source>
        <strain evidence="5 6">SL13</strain>
    </source>
</reference>
<evidence type="ECO:0000256" key="1">
    <source>
        <dbReference type="ARBA" id="ARBA00008857"/>
    </source>
</evidence>
<evidence type="ECO:0000313" key="6">
    <source>
        <dbReference type="Proteomes" id="UP000325462"/>
    </source>
</evidence>
<sequence length="690" mass="80948">MNNSVQNTNEFFQSKFKKELCFLKSKSINSEGNITYMDIYSDYFYKNDVWHVSNFKIFNQFHDDLKRYSGKRKNVFFNFKNKNLNLEFKYICLKFIVTEYWSLNSLFNSGAVHINKIASFCNEIFPDLNSLLDYEFSSLEKEWIKWLENRNAPTWKRSKSVVFGNYKVKAPLAASLKKFYRQFSKMVDDREEWDKDIWDIRNLEMYGLTYNKTLTGNYLNFKSIGSFNIRNSVKRYLKQRLITGNLNFATGRVYVRVLSRFFNSIHNQEPNWNDLNNLERNHMEVYIDSIFKYAKSKNVRSVKNFVREELKLVRRFLNDIIMEKYSIAPIEDIRFLFLPQDLPKHEKIEKNQIDYIPDFVLDQLFENINSLPEEIIPIIWIAFKTGLRISDVLTLKDNCLTKINGKYSIVTDIAKTFVKGHRIPIDEQLADILAVLIASSKRQSTKDNNPNNYIFVIYKGKRKGMPYTQHLVRSHLNYLAKTKNIVDEKGEIFHFKTHQFRHTYAVKLLNGGVDILTIQELLAHASPEMTLRYAKLLDDTKRKAFESVIDQGAFTFDIDGKVKNIKHSSELSENALNSLWQEHKLNAMDNPYGTCHARLKGNCPYMEAPPCLTCNSGKPCKDLAIGFSNLDVEKYELLVKSTINSIEVAKNFNRDDMVEKHVNLLEKYEDILKNIKDGNVIFGRNNRMKT</sequence>
<dbReference type="PANTHER" id="PTHR30349:SF41">
    <property type="entry name" value="INTEGRASE_RECOMBINASE PROTEIN MJ0367-RELATED"/>
    <property type="match status" value="1"/>
</dbReference>
<organism evidence="5 6">
    <name type="scientific">Staphylococcus lugdunensis</name>
    <dbReference type="NCBI Taxonomy" id="28035"/>
    <lineage>
        <taxon>Bacteria</taxon>
        <taxon>Bacillati</taxon>
        <taxon>Bacillota</taxon>
        <taxon>Bacilli</taxon>
        <taxon>Bacillales</taxon>
        <taxon>Staphylococcaceae</taxon>
        <taxon>Staphylococcus</taxon>
    </lineage>
</organism>
<dbReference type="PROSITE" id="PS51898">
    <property type="entry name" value="TYR_RECOMBINASE"/>
    <property type="match status" value="1"/>
</dbReference>
<name>A0ABX6BTK3_STALU</name>
<evidence type="ECO:0000256" key="3">
    <source>
        <dbReference type="ARBA" id="ARBA00023172"/>
    </source>
</evidence>
<keyword evidence="3" id="KW-0233">DNA recombination</keyword>
<proteinExistence type="inferred from homology"/>
<dbReference type="InterPro" id="IPR002104">
    <property type="entry name" value="Integrase_catalytic"/>
</dbReference>
<dbReference type="Proteomes" id="UP000325462">
    <property type="component" value="Chromosome"/>
</dbReference>
<dbReference type="PANTHER" id="PTHR30349">
    <property type="entry name" value="PHAGE INTEGRASE-RELATED"/>
    <property type="match status" value="1"/>
</dbReference>
<dbReference type="CDD" id="cd01187">
    <property type="entry name" value="INT_tnpB_C_Tn554"/>
    <property type="match status" value="1"/>
</dbReference>
<dbReference type="InterPro" id="IPR011010">
    <property type="entry name" value="DNA_brk_join_enz"/>
</dbReference>
<dbReference type="Pfam" id="PF00589">
    <property type="entry name" value="Phage_integrase"/>
    <property type="match status" value="1"/>
</dbReference>
<feature type="domain" description="Tyr recombinase" evidence="4">
    <location>
        <begin position="351"/>
        <end position="546"/>
    </location>
</feature>
<dbReference type="InterPro" id="IPR050090">
    <property type="entry name" value="Tyrosine_recombinase_XerCD"/>
</dbReference>
<accession>A0ABX6BTK3</accession>
<keyword evidence="2" id="KW-0238">DNA-binding</keyword>
<evidence type="ECO:0000259" key="4">
    <source>
        <dbReference type="PROSITE" id="PS51898"/>
    </source>
</evidence>